<organism evidence="1 2">
    <name type="scientific">Desulforamulus aquiferis</name>
    <dbReference type="NCBI Taxonomy" id="1397668"/>
    <lineage>
        <taxon>Bacteria</taxon>
        <taxon>Bacillati</taxon>
        <taxon>Bacillota</taxon>
        <taxon>Clostridia</taxon>
        <taxon>Eubacteriales</taxon>
        <taxon>Peptococcaceae</taxon>
        <taxon>Desulforamulus</taxon>
    </lineage>
</organism>
<reference evidence="1" key="2">
    <citation type="submission" date="2023-03" db="EMBL/GenBank/DDBJ databases">
        <authorList>
            <person name="Zhang Z."/>
        </authorList>
    </citation>
    <scope>NUCLEOTIDE SEQUENCE</scope>
    <source>
        <strain evidence="1">DSA</strain>
    </source>
</reference>
<evidence type="ECO:0000313" key="1">
    <source>
        <dbReference type="EMBL" id="MDO7787895.1"/>
    </source>
</evidence>
<evidence type="ECO:0000313" key="2">
    <source>
        <dbReference type="Proteomes" id="UP001172911"/>
    </source>
</evidence>
<gene>
    <name evidence="1" type="ORF">P6N53_11750</name>
</gene>
<accession>A0AAW7ZEF0</accession>
<sequence length="72" mass="8438">MYRENSLFPRCNVVVAAESYRKVLQALEKERAMRGQIFKHDLTKRDSKVSEIELAIGELKILYRLAVENQIK</sequence>
<reference evidence="1" key="1">
    <citation type="journal article" date="2023" name="J. Hazard. Mater.">
        <title>Anaerobic biodegradation of pyrene and benzo[a]pyrene by a new sulfate-reducing Desulforamulus aquiferis strain DSA.</title>
        <authorList>
            <person name="Zhang Z."/>
            <person name="Sun J."/>
            <person name="Gong X."/>
            <person name="Wang C."/>
            <person name="Wang H."/>
        </authorList>
    </citation>
    <scope>NUCLEOTIDE SEQUENCE</scope>
    <source>
        <strain evidence="1">DSA</strain>
    </source>
</reference>
<dbReference type="EMBL" id="JARPTC010000017">
    <property type="protein sequence ID" value="MDO7787895.1"/>
    <property type="molecule type" value="Genomic_DNA"/>
</dbReference>
<keyword evidence="2" id="KW-1185">Reference proteome</keyword>
<dbReference type="Proteomes" id="UP001172911">
    <property type="component" value="Unassembled WGS sequence"/>
</dbReference>
<comment type="caution">
    <text evidence="1">The sequence shown here is derived from an EMBL/GenBank/DDBJ whole genome shotgun (WGS) entry which is preliminary data.</text>
</comment>
<name>A0AAW7ZEF0_9FIRM</name>
<dbReference type="RefSeq" id="WP_304543332.1">
    <property type="nucleotide sequence ID" value="NZ_JARPTC010000017.1"/>
</dbReference>
<protein>
    <submittedName>
        <fullName evidence="1">Uncharacterized protein</fullName>
    </submittedName>
</protein>
<dbReference type="AlphaFoldDB" id="A0AAW7ZEF0"/>
<proteinExistence type="predicted"/>